<dbReference type="EMBL" id="WHNW01000006">
    <property type="protein sequence ID" value="MPV86356.1"/>
    <property type="molecule type" value="Genomic_DNA"/>
</dbReference>
<dbReference type="RefSeq" id="WP_152810357.1">
    <property type="nucleotide sequence ID" value="NZ_WHNW01000006.1"/>
</dbReference>
<evidence type="ECO:0000313" key="1">
    <source>
        <dbReference type="EMBL" id="MPV86356.1"/>
    </source>
</evidence>
<dbReference type="Proteomes" id="UP000471298">
    <property type="component" value="Unassembled WGS sequence"/>
</dbReference>
<dbReference type="InParanoid" id="A0A6N7F3B0"/>
<evidence type="ECO:0000313" key="2">
    <source>
        <dbReference type="Proteomes" id="UP000471298"/>
    </source>
</evidence>
<dbReference type="GO" id="GO:0008115">
    <property type="term" value="F:sarcosine oxidase activity"/>
    <property type="evidence" value="ECO:0007669"/>
    <property type="project" value="InterPro"/>
</dbReference>
<protein>
    <submittedName>
        <fullName evidence="1">Sarcosine oxidase subunit delta</fullName>
    </submittedName>
</protein>
<gene>
    <name evidence="1" type="ORF">GCU85_06375</name>
</gene>
<reference evidence="1 2" key="1">
    <citation type="submission" date="2019-10" db="EMBL/GenBank/DDBJ databases">
        <title>Cardiobacteriales fam. a chemoheterotrophic member of the order Cardiobacteriales, and proposal of Cardiobacteriales fam. nov.</title>
        <authorList>
            <person name="Wang C."/>
        </authorList>
    </citation>
    <scope>NUCLEOTIDE SEQUENCE [LARGE SCALE GENOMIC DNA]</scope>
    <source>
        <strain evidence="1 2">ML27</strain>
    </source>
</reference>
<dbReference type="InterPro" id="IPR006279">
    <property type="entry name" value="SoxD"/>
</dbReference>
<keyword evidence="2" id="KW-1185">Reference proteome</keyword>
<dbReference type="Gene3D" id="3.30.2270.10">
    <property type="entry name" value="Folate-binding superfamily"/>
    <property type="match status" value="1"/>
</dbReference>
<dbReference type="AlphaFoldDB" id="A0A6N7F3B0"/>
<accession>A0A6N7F3B0</accession>
<name>A0A6N7F3B0_9GAMM</name>
<proteinExistence type="predicted"/>
<dbReference type="InterPro" id="IPR038561">
    <property type="entry name" value="SoxD_sf"/>
</dbReference>
<comment type="caution">
    <text evidence="1">The sequence shown here is derived from an EMBL/GenBank/DDBJ whole genome shotgun (WGS) entry which is preliminary data.</text>
</comment>
<dbReference type="Pfam" id="PF04267">
    <property type="entry name" value="SoxD"/>
    <property type="match status" value="1"/>
</dbReference>
<organism evidence="1 2">
    <name type="scientific">Ostreibacterium oceani</name>
    <dbReference type="NCBI Taxonomy" id="2654998"/>
    <lineage>
        <taxon>Bacteria</taxon>
        <taxon>Pseudomonadati</taxon>
        <taxon>Pseudomonadota</taxon>
        <taxon>Gammaproteobacteria</taxon>
        <taxon>Cardiobacteriales</taxon>
        <taxon>Ostreibacteriaceae</taxon>
        <taxon>Ostreibacterium</taxon>
    </lineage>
</organism>
<sequence length="97" mass="11159">MIIHCPYCGKRYSSEFSYEGDATIRRPTGANAENADAWQAYVYLRENGIEAHHELWQHLSGCRQFIVVTRHIKTHEIMAVNTPDDFYAAPQSKEQTS</sequence>
<dbReference type="GO" id="GO:0046653">
    <property type="term" value="P:tetrahydrofolate metabolic process"/>
    <property type="evidence" value="ECO:0007669"/>
    <property type="project" value="InterPro"/>
</dbReference>